<dbReference type="GO" id="GO:0016651">
    <property type="term" value="F:oxidoreductase activity, acting on NAD(P)H"/>
    <property type="evidence" value="ECO:0007669"/>
    <property type="project" value="UniProtKB-ARBA"/>
</dbReference>
<gene>
    <name evidence="2" type="ORF">SAMN02745217_00002</name>
</gene>
<name>A0A1M7XVV8_9FIRM</name>
<organism evidence="2 3">
    <name type="scientific">Anaerocolumna xylanovorans DSM 12503</name>
    <dbReference type="NCBI Taxonomy" id="1121345"/>
    <lineage>
        <taxon>Bacteria</taxon>
        <taxon>Bacillati</taxon>
        <taxon>Bacillota</taxon>
        <taxon>Clostridia</taxon>
        <taxon>Lachnospirales</taxon>
        <taxon>Lachnospiraceae</taxon>
        <taxon>Anaerocolumna</taxon>
    </lineage>
</organism>
<reference evidence="2 3" key="1">
    <citation type="submission" date="2016-12" db="EMBL/GenBank/DDBJ databases">
        <authorList>
            <person name="Song W.-J."/>
            <person name="Kurnit D.M."/>
        </authorList>
    </citation>
    <scope>NUCLEOTIDE SEQUENCE [LARGE SCALE GENOMIC DNA]</scope>
    <source>
        <strain evidence="2 3">DSM 12503</strain>
    </source>
</reference>
<dbReference type="RefSeq" id="WP_073586778.1">
    <property type="nucleotide sequence ID" value="NZ_FRFD01000003.1"/>
</dbReference>
<dbReference type="GO" id="GO:0010181">
    <property type="term" value="F:FMN binding"/>
    <property type="evidence" value="ECO:0007669"/>
    <property type="project" value="InterPro"/>
</dbReference>
<dbReference type="SUPFAM" id="SSF52218">
    <property type="entry name" value="Flavoproteins"/>
    <property type="match status" value="1"/>
</dbReference>
<dbReference type="STRING" id="1121345.SAMN02745217_00002"/>
<dbReference type="AlphaFoldDB" id="A0A1M7XVV8"/>
<dbReference type="PROSITE" id="PS50902">
    <property type="entry name" value="FLAVODOXIN_LIKE"/>
    <property type="match status" value="1"/>
</dbReference>
<accession>A0A1M7XVV8</accession>
<dbReference type="OrthoDB" id="9806505at2"/>
<sequence>MSKIAVVYYSYTNNTKKIAEMIQSKTGAEVFQIETVTPYTGSYDEVVNQAQKEINSGFKPPIQSLKMQLDQYDTVILGTPVWWYTMAPAVFTFLSEADLSGKKIIPFATNAGWLGHTFKDIKKLCPDSEVVSGMNIEFSKEILKTSIKAIESWIVG</sequence>
<dbReference type="Gene3D" id="3.40.50.360">
    <property type="match status" value="1"/>
</dbReference>
<evidence type="ECO:0000313" key="2">
    <source>
        <dbReference type="EMBL" id="SHO42850.1"/>
    </source>
</evidence>
<evidence type="ECO:0000259" key="1">
    <source>
        <dbReference type="PROSITE" id="PS50902"/>
    </source>
</evidence>
<feature type="domain" description="Flavodoxin-like" evidence="1">
    <location>
        <begin position="4"/>
        <end position="156"/>
    </location>
</feature>
<keyword evidence="3" id="KW-1185">Reference proteome</keyword>
<dbReference type="Pfam" id="PF12682">
    <property type="entry name" value="Flavodoxin_4"/>
    <property type="match status" value="1"/>
</dbReference>
<dbReference type="PANTHER" id="PTHR39201:SF1">
    <property type="entry name" value="FLAVODOXIN-LIKE DOMAIN-CONTAINING PROTEIN"/>
    <property type="match status" value="1"/>
</dbReference>
<dbReference type="InterPro" id="IPR008254">
    <property type="entry name" value="Flavodoxin/NO_synth"/>
</dbReference>
<proteinExistence type="predicted"/>
<protein>
    <submittedName>
        <fullName evidence="2">Flavodoxin</fullName>
    </submittedName>
</protein>
<dbReference type="EMBL" id="FRFD01000003">
    <property type="protein sequence ID" value="SHO42850.1"/>
    <property type="molecule type" value="Genomic_DNA"/>
</dbReference>
<evidence type="ECO:0000313" key="3">
    <source>
        <dbReference type="Proteomes" id="UP000184612"/>
    </source>
</evidence>
<dbReference type="Proteomes" id="UP000184612">
    <property type="component" value="Unassembled WGS sequence"/>
</dbReference>
<dbReference type="InterPro" id="IPR029039">
    <property type="entry name" value="Flavoprotein-like_sf"/>
</dbReference>
<dbReference type="PANTHER" id="PTHR39201">
    <property type="entry name" value="EXPORTED PROTEIN-RELATED"/>
    <property type="match status" value="1"/>
</dbReference>